<accession>A0A037ZFP6</accession>
<evidence type="ECO:0000259" key="1">
    <source>
        <dbReference type="Pfam" id="PF01738"/>
    </source>
</evidence>
<dbReference type="InterPro" id="IPR051049">
    <property type="entry name" value="Dienelactone_hydrolase-like"/>
</dbReference>
<dbReference type="InterPro" id="IPR029058">
    <property type="entry name" value="AB_hydrolase_fold"/>
</dbReference>
<protein>
    <submittedName>
        <fullName evidence="3">Dienelactone hydrolase</fullName>
    </submittedName>
</protein>
<sequence>MNKMTPEPRMTAKDFDQELLDLYDFYAHGKITKREFLDRAGKFAVGGVTAVALLSMLSPNYALAEQVSFNDPDITPEYITYPSPNGHGQVRGYYVKPAGATGPLPAVVVVHENRGLNPYIEDVARRVAKAGFIALAPDGLSSVGGYPGNDAEGRELQRTVDRTKLMNDFFAAYEYLAGHSDTTGKIGCTGFCYGGGVCNAMAVAYPELGASVPYYGRQARAEDVPRIQAPLLLHYGELDTRINEGWPDYEAALKANGKTYTAHIYAGANHGFHNDSTPRYDEAMAELSWQRTIDFFKQHLS</sequence>
<evidence type="ECO:0000313" key="3">
    <source>
        <dbReference type="EMBL" id="KAJ55305.1"/>
    </source>
</evidence>
<dbReference type="SUPFAM" id="SSF53474">
    <property type="entry name" value="alpha/beta-Hydrolases"/>
    <property type="match status" value="1"/>
</dbReference>
<evidence type="ECO:0000313" key="4">
    <source>
        <dbReference type="Proteomes" id="UP000026249"/>
    </source>
</evidence>
<proteinExistence type="predicted"/>
<comment type="caution">
    <text evidence="3">The sequence shown here is derived from an EMBL/GenBank/DDBJ whole genome shotgun (WGS) entry which is preliminary data.</text>
</comment>
<feature type="domain" description="YqhI" evidence="2">
    <location>
        <begin position="8"/>
        <end position="42"/>
    </location>
</feature>
<dbReference type="Pfam" id="PF01738">
    <property type="entry name" value="DLH"/>
    <property type="match status" value="1"/>
</dbReference>
<gene>
    <name evidence="3" type="ORF">ACMU_11445</name>
</gene>
<dbReference type="InterPro" id="IPR057802">
    <property type="entry name" value="YqhI_dom"/>
</dbReference>
<keyword evidence="3" id="KW-0378">Hydrolase</keyword>
<dbReference type="InterPro" id="IPR048094">
    <property type="entry name" value="YghX_hydrolase-like"/>
</dbReference>
<dbReference type="NCBIfam" id="NF041440">
    <property type="entry name" value="hydrolase_YghX"/>
    <property type="match status" value="1"/>
</dbReference>
<feature type="domain" description="Dienelactone hydrolase" evidence="1">
    <location>
        <begin position="91"/>
        <end position="300"/>
    </location>
</feature>
<evidence type="ECO:0000259" key="2">
    <source>
        <dbReference type="Pfam" id="PF23678"/>
    </source>
</evidence>
<organism evidence="3 4">
    <name type="scientific">Actibacterium mucosum KCTC 23349</name>
    <dbReference type="NCBI Taxonomy" id="1454373"/>
    <lineage>
        <taxon>Bacteria</taxon>
        <taxon>Pseudomonadati</taxon>
        <taxon>Pseudomonadota</taxon>
        <taxon>Alphaproteobacteria</taxon>
        <taxon>Rhodobacterales</taxon>
        <taxon>Roseobacteraceae</taxon>
        <taxon>Actibacterium</taxon>
    </lineage>
</organism>
<dbReference type="STRING" id="1454373.ACMU_11445"/>
<dbReference type="GO" id="GO:0016787">
    <property type="term" value="F:hydrolase activity"/>
    <property type="evidence" value="ECO:0007669"/>
    <property type="project" value="UniProtKB-KW"/>
</dbReference>
<dbReference type="Proteomes" id="UP000026249">
    <property type="component" value="Unassembled WGS sequence"/>
</dbReference>
<dbReference type="InterPro" id="IPR002925">
    <property type="entry name" value="Dienelactn_hydro"/>
</dbReference>
<dbReference type="Pfam" id="PF23678">
    <property type="entry name" value="YqhI"/>
    <property type="match status" value="1"/>
</dbReference>
<dbReference type="EMBL" id="JFKE01000004">
    <property type="protein sequence ID" value="KAJ55305.1"/>
    <property type="molecule type" value="Genomic_DNA"/>
</dbReference>
<dbReference type="AlphaFoldDB" id="A0A037ZFP6"/>
<keyword evidence="4" id="KW-1185">Reference proteome</keyword>
<dbReference type="Gene3D" id="3.40.50.1820">
    <property type="entry name" value="alpha/beta hydrolase"/>
    <property type="match status" value="1"/>
</dbReference>
<reference evidence="3 4" key="1">
    <citation type="submission" date="2014-03" db="EMBL/GenBank/DDBJ databases">
        <title>Draft Genome Sequence of Actibacterium mucosum KCTC 23349, a Marine Alphaproteobacterium with Complex Ionic Requirements Isolated from Mediterranean Seawater at Malvarrosa Beach, Valencia, Spain.</title>
        <authorList>
            <person name="Arahal D.R."/>
            <person name="Shao Z."/>
            <person name="Lai Q."/>
            <person name="Pujalte M.J."/>
        </authorList>
    </citation>
    <scope>NUCLEOTIDE SEQUENCE [LARGE SCALE GENOMIC DNA]</scope>
    <source>
        <strain evidence="3 4">KCTC 23349</strain>
    </source>
</reference>
<dbReference type="PANTHER" id="PTHR46623:SF6">
    <property type="entry name" value="ALPHA_BETA-HYDROLASES SUPERFAMILY PROTEIN"/>
    <property type="match status" value="1"/>
</dbReference>
<dbReference type="PANTHER" id="PTHR46623">
    <property type="entry name" value="CARBOXYMETHYLENEBUTENOLIDASE-RELATED"/>
    <property type="match status" value="1"/>
</dbReference>
<name>A0A037ZFP6_9RHOB</name>